<dbReference type="RefSeq" id="WP_141449149.1">
    <property type="nucleotide sequence ID" value="NZ_CP041217.1"/>
</dbReference>
<feature type="transmembrane region" description="Helical" evidence="7">
    <location>
        <begin position="234"/>
        <end position="263"/>
    </location>
</feature>
<keyword evidence="5 7" id="KW-0472">Membrane</keyword>
<gene>
    <name evidence="8" type="ORF">FFV09_18210</name>
</gene>
<dbReference type="InterPro" id="IPR023298">
    <property type="entry name" value="ATPase_P-typ_TM_dom_sf"/>
</dbReference>
<reference evidence="8 9" key="1">
    <citation type="submission" date="2019-06" db="EMBL/GenBank/DDBJ databases">
        <title>Saccharibacillus brassicae sp. nov., an endophytic bacterium isolated from Chinese cabbage seeds (Brassica pekinensis).</title>
        <authorList>
            <person name="Jiang L."/>
            <person name="Lee J."/>
            <person name="Kim S.W."/>
        </authorList>
    </citation>
    <scope>NUCLEOTIDE SEQUENCE [LARGE SCALE GENOMIC DNA]</scope>
    <source>
        <strain evidence="9">KCTC 43072 / ATSA2</strain>
    </source>
</reference>
<comment type="similarity">
    <text evidence="2">Belongs to the autoinducer-2 exporter (AI-2E) (TC 2.A.86) family.</text>
</comment>
<feature type="transmembrane region" description="Helical" evidence="7">
    <location>
        <begin position="302"/>
        <end position="332"/>
    </location>
</feature>
<feature type="transmembrane region" description="Helical" evidence="7">
    <location>
        <begin position="16"/>
        <end position="45"/>
    </location>
</feature>
<accession>A0A4Y6V299</accession>
<dbReference type="GO" id="GO:0055085">
    <property type="term" value="P:transmembrane transport"/>
    <property type="evidence" value="ECO:0007669"/>
    <property type="project" value="TreeGrafter"/>
</dbReference>
<keyword evidence="9" id="KW-1185">Reference proteome</keyword>
<evidence type="ECO:0000256" key="1">
    <source>
        <dbReference type="ARBA" id="ARBA00004141"/>
    </source>
</evidence>
<protein>
    <submittedName>
        <fullName evidence="8">AI-2E family transporter</fullName>
    </submittedName>
</protein>
<proteinExistence type="inferred from homology"/>
<dbReference type="AlphaFoldDB" id="A0A4Y6V299"/>
<dbReference type="Proteomes" id="UP000316968">
    <property type="component" value="Chromosome"/>
</dbReference>
<evidence type="ECO:0000256" key="2">
    <source>
        <dbReference type="ARBA" id="ARBA00009773"/>
    </source>
</evidence>
<keyword evidence="4 7" id="KW-1133">Transmembrane helix</keyword>
<evidence type="ECO:0000256" key="7">
    <source>
        <dbReference type="SAM" id="Phobius"/>
    </source>
</evidence>
<comment type="subcellular location">
    <subcellularLocation>
        <location evidence="1">Membrane</location>
        <topology evidence="1">Multi-pass membrane protein</topology>
    </subcellularLocation>
</comment>
<dbReference type="PANTHER" id="PTHR21716">
    <property type="entry name" value="TRANSMEMBRANE PROTEIN"/>
    <property type="match status" value="1"/>
</dbReference>
<feature type="transmembrane region" description="Helical" evidence="7">
    <location>
        <begin position="66"/>
        <end position="87"/>
    </location>
</feature>
<feature type="transmembrane region" description="Helical" evidence="7">
    <location>
        <begin position="149"/>
        <end position="168"/>
    </location>
</feature>
<dbReference type="SUPFAM" id="SSF81665">
    <property type="entry name" value="Calcium ATPase, transmembrane domain M"/>
    <property type="match status" value="1"/>
</dbReference>
<evidence type="ECO:0000256" key="4">
    <source>
        <dbReference type="ARBA" id="ARBA00022989"/>
    </source>
</evidence>
<name>A0A4Y6V299_SACBS</name>
<dbReference type="Pfam" id="PF01594">
    <property type="entry name" value="AI-2E_transport"/>
    <property type="match status" value="1"/>
</dbReference>
<dbReference type="KEGG" id="saca:FFV09_18210"/>
<dbReference type="EMBL" id="CP041217">
    <property type="protein sequence ID" value="QDH22607.1"/>
    <property type="molecule type" value="Genomic_DNA"/>
</dbReference>
<feature type="region of interest" description="Disordered" evidence="6">
    <location>
        <begin position="345"/>
        <end position="364"/>
    </location>
</feature>
<dbReference type="OrthoDB" id="9772136at2"/>
<evidence type="ECO:0000256" key="5">
    <source>
        <dbReference type="ARBA" id="ARBA00023136"/>
    </source>
</evidence>
<evidence type="ECO:0000313" key="9">
    <source>
        <dbReference type="Proteomes" id="UP000316968"/>
    </source>
</evidence>
<keyword evidence="3 7" id="KW-0812">Transmembrane</keyword>
<dbReference type="PANTHER" id="PTHR21716:SF62">
    <property type="entry name" value="TRANSPORT PROTEIN YDBI-RELATED"/>
    <property type="match status" value="1"/>
</dbReference>
<feature type="transmembrane region" description="Helical" evidence="7">
    <location>
        <begin position="270"/>
        <end position="290"/>
    </location>
</feature>
<organism evidence="8 9">
    <name type="scientific">Saccharibacillus brassicae</name>
    <dbReference type="NCBI Taxonomy" id="2583377"/>
    <lineage>
        <taxon>Bacteria</taxon>
        <taxon>Bacillati</taxon>
        <taxon>Bacillota</taxon>
        <taxon>Bacilli</taxon>
        <taxon>Bacillales</taxon>
        <taxon>Paenibacillaceae</taxon>
        <taxon>Saccharibacillus</taxon>
    </lineage>
</organism>
<dbReference type="InterPro" id="IPR002549">
    <property type="entry name" value="AI-2E-like"/>
</dbReference>
<feature type="transmembrane region" description="Helical" evidence="7">
    <location>
        <begin position="206"/>
        <end position="228"/>
    </location>
</feature>
<evidence type="ECO:0000313" key="8">
    <source>
        <dbReference type="EMBL" id="QDH22607.1"/>
    </source>
</evidence>
<evidence type="ECO:0000256" key="6">
    <source>
        <dbReference type="SAM" id="MobiDB-lite"/>
    </source>
</evidence>
<dbReference type="GO" id="GO:0016020">
    <property type="term" value="C:membrane"/>
    <property type="evidence" value="ECO:0007669"/>
    <property type="project" value="UniProtKB-SubCell"/>
</dbReference>
<evidence type="ECO:0000256" key="3">
    <source>
        <dbReference type="ARBA" id="ARBA00022692"/>
    </source>
</evidence>
<sequence length="364" mass="41587">MKALRDFFYIPGIRRALALILAVVLLLMLRSMLSMLLITFILTYLMNRLHRFIRKGTDRIKINNKIVLLFTYALLVFALGFGVYRYLPVFIYEIQQLITQVISFYNNLSNLALPDNAFTRYIMNSVKEFDIASYVEGGFDFILHTLSDIGKWSLNLFIAFILSLFFNLEKDKVSSLMSKFRYSKAAYFFTELEYFGRKFVSSFGKVLEVQFMISLTNSLLSLVFLWILGFPNLFALWLMIFLLGLVPVMGVIISLVPLCAIAFNIGGFKMILYILIMIVVLHAFEAYILNPKFMSNKTHLPIFFTFLILLLGEHFLGAWGLIVGVPIFIFLLDILEVPLEPGAKAPPGTPAKKNEPPAMPPTVQ</sequence>